<sequence>MSGPASPLAARIVGGVAGAFLLARGRAQGMALIDRSSAGAWASFAAMWLCAPGYVVLRSLGGGVGGEGVRLVAAEAIGYVIGWFAFPLLMVGVVEGMGRRDRFPGFVAAWNWAKLPQLVVVLVAALAAATGLLPGLAADVLGLAALAYALWLSWFVARQALGIDGARAGFVVGADVLLGLFVTGLTITLSRG</sequence>
<gene>
    <name evidence="2" type="ORF">KO353_14160</name>
</gene>
<feature type="transmembrane region" description="Helical" evidence="1">
    <location>
        <begin position="169"/>
        <end position="189"/>
    </location>
</feature>
<keyword evidence="1" id="KW-1133">Transmembrane helix</keyword>
<protein>
    <recommendedName>
        <fullName evidence="4">Yip1 domain-containing protein</fullName>
    </recommendedName>
</protein>
<feature type="transmembrane region" description="Helical" evidence="1">
    <location>
        <begin position="76"/>
        <end position="94"/>
    </location>
</feature>
<dbReference type="AlphaFoldDB" id="A0A975YJ94"/>
<keyword evidence="1" id="KW-0472">Membrane</keyword>
<feature type="transmembrane region" description="Helical" evidence="1">
    <location>
        <begin position="6"/>
        <end position="25"/>
    </location>
</feature>
<proteinExistence type="predicted"/>
<organism evidence="2 3">
    <name type="scientific">Elioraea tepida</name>
    <dbReference type="NCBI Taxonomy" id="2843330"/>
    <lineage>
        <taxon>Bacteria</taxon>
        <taxon>Pseudomonadati</taxon>
        <taxon>Pseudomonadota</taxon>
        <taxon>Alphaproteobacteria</taxon>
        <taxon>Acetobacterales</taxon>
        <taxon>Elioraeaceae</taxon>
        <taxon>Elioraea</taxon>
    </lineage>
</organism>
<evidence type="ECO:0008006" key="4">
    <source>
        <dbReference type="Google" id="ProtNLM"/>
    </source>
</evidence>
<evidence type="ECO:0000313" key="2">
    <source>
        <dbReference type="EMBL" id="QXM24371.1"/>
    </source>
</evidence>
<reference evidence="2" key="1">
    <citation type="submission" date="2021-06" db="EMBL/GenBank/DDBJ databases">
        <title>Elioraea tepida, sp. nov., a moderately thermophilic aerobic anoxygenic phototrophic bacterium isolated from an alkaline siliceous hot spring mat community in Yellowstone National Park, WY, USA.</title>
        <authorList>
            <person name="Saini M.K."/>
            <person name="Yoshida S."/>
            <person name="Sebastian A."/>
            <person name="Hirose S."/>
            <person name="Hara E."/>
            <person name="Tamaki H."/>
            <person name="Soulier N.T."/>
            <person name="Albert I."/>
            <person name="Hanada S."/>
            <person name="Bryant D.A."/>
            <person name="Tank M."/>
        </authorList>
    </citation>
    <scope>NUCLEOTIDE SEQUENCE</scope>
    <source>
        <strain evidence="2">MS-P2</strain>
    </source>
</reference>
<feature type="transmembrane region" description="Helical" evidence="1">
    <location>
        <begin position="115"/>
        <end position="134"/>
    </location>
</feature>
<evidence type="ECO:0000256" key="1">
    <source>
        <dbReference type="SAM" id="Phobius"/>
    </source>
</evidence>
<feature type="transmembrane region" description="Helical" evidence="1">
    <location>
        <begin position="140"/>
        <end position="157"/>
    </location>
</feature>
<dbReference type="KEGG" id="elio:KO353_14160"/>
<feature type="transmembrane region" description="Helical" evidence="1">
    <location>
        <begin position="37"/>
        <end position="56"/>
    </location>
</feature>
<accession>A0A975YJ94</accession>
<dbReference type="RefSeq" id="WP_218285428.1">
    <property type="nucleotide sequence ID" value="NZ_CP076448.1"/>
</dbReference>
<keyword evidence="3" id="KW-1185">Reference proteome</keyword>
<dbReference type="EMBL" id="CP076448">
    <property type="protein sequence ID" value="QXM24371.1"/>
    <property type="molecule type" value="Genomic_DNA"/>
</dbReference>
<evidence type="ECO:0000313" key="3">
    <source>
        <dbReference type="Proteomes" id="UP000694001"/>
    </source>
</evidence>
<name>A0A975YJ94_9PROT</name>
<dbReference type="Proteomes" id="UP000694001">
    <property type="component" value="Chromosome"/>
</dbReference>
<keyword evidence="1" id="KW-0812">Transmembrane</keyword>